<dbReference type="AlphaFoldDB" id="A0A058Z1C8"/>
<keyword evidence="3" id="KW-1133">Transmembrane helix</keyword>
<name>A0A058Z1C8_FONAL</name>
<evidence type="ECO:0000256" key="2">
    <source>
        <dbReference type="SAM" id="MobiDB-lite"/>
    </source>
</evidence>
<feature type="compositionally biased region" description="Low complexity" evidence="2">
    <location>
        <begin position="446"/>
        <end position="471"/>
    </location>
</feature>
<keyword evidence="6" id="KW-1185">Reference proteome</keyword>
<keyword evidence="1" id="KW-0479">Metal-binding</keyword>
<dbReference type="GO" id="GO:0030308">
    <property type="term" value="P:negative regulation of cell growth"/>
    <property type="evidence" value="ECO:0007669"/>
    <property type="project" value="TreeGrafter"/>
</dbReference>
<keyword evidence="1" id="KW-0862">Zinc</keyword>
<dbReference type="OrthoDB" id="1711136at2759"/>
<dbReference type="PANTHER" id="PTHR15379:SF2">
    <property type="entry name" value="CELL GROWTH REGULATOR WITH RING FINGER DOMAIN PROTEIN 1"/>
    <property type="match status" value="1"/>
</dbReference>
<dbReference type="PANTHER" id="PTHR15379">
    <property type="entry name" value="CELL GROWTH REGULATOR WITH RING FINGER DOMAIN PROTEIN 1"/>
    <property type="match status" value="1"/>
</dbReference>
<dbReference type="InterPro" id="IPR001841">
    <property type="entry name" value="Znf_RING"/>
</dbReference>
<dbReference type="PROSITE" id="PS50089">
    <property type="entry name" value="ZF_RING_2"/>
    <property type="match status" value="1"/>
</dbReference>
<dbReference type="GeneID" id="20530966"/>
<sequence>MDINPYVGPVPNYYSTSWLQILALLGLSAIGVVLWIGRLWKKYSKLNDLLQAQRLNEVVRLDGLLDTESASLSSYTSSHFDRVARVHYGEILRDIRRAHFGVRLLSNKTTATIAPPSQTSPSSGLLPPVLPDLRFLFRQVHPTANIPAEFGPTPSPQGSTPAITPTADPAAAPGTDADAYPTRVRLFWYVPLHILRRTLVPAEGSSPEAVPVGDGVPQADSSILSSTLQQLATSWASARALFEDPPLEQLAMASGHSLADSELLLDGSTTGAHGGAAGLPVAEQLATMAFRSVEGFAGDFCQALKSSSFASESLVAGFSSTGAVFPILPKNPLADDDMDDMGTKLGRLSQHLSRSGPVCPLVMVSWSPLSTAAEVSLFDVPLIRGSLAATAAATSAPPASPSASPLGAVTLIWQCVLLAQSRTVTTLDDVFHVGFGDVSGRSSSSAMVASSSASDGSHTPALLPARPPTTAEHWHQGGTSHRTPITVASPDGGDSAFPPAAGAPVAPDYASNFDLPPWTEDDSECVVCLSDIPTVILLPCRHLSVCRLCFKELDKCPVCRSTISSYLLLETPEATSQTVPVMPPTVQSPDLDV</sequence>
<dbReference type="EMBL" id="KK197998">
    <property type="protein sequence ID" value="KCV67332.1"/>
    <property type="molecule type" value="Genomic_DNA"/>
</dbReference>
<keyword evidence="1" id="KW-0863">Zinc-finger</keyword>
<accession>A0A058Z1C8</accession>
<dbReference type="SMART" id="SM00184">
    <property type="entry name" value="RING"/>
    <property type="match status" value="1"/>
</dbReference>
<dbReference type="RefSeq" id="XP_009498264.1">
    <property type="nucleotide sequence ID" value="XM_009499989.1"/>
</dbReference>
<evidence type="ECO:0000259" key="4">
    <source>
        <dbReference type="PROSITE" id="PS50089"/>
    </source>
</evidence>
<feature type="compositionally biased region" description="Low complexity" evidence="2">
    <location>
        <begin position="160"/>
        <end position="176"/>
    </location>
</feature>
<dbReference type="Pfam" id="PF13920">
    <property type="entry name" value="zf-C3HC4_3"/>
    <property type="match status" value="1"/>
</dbReference>
<dbReference type="STRING" id="691883.A0A058Z1C8"/>
<evidence type="ECO:0000313" key="5">
    <source>
        <dbReference type="EMBL" id="KCV67332.1"/>
    </source>
</evidence>
<keyword evidence="3" id="KW-0812">Transmembrane</keyword>
<organism evidence="5">
    <name type="scientific">Fonticula alba</name>
    <name type="common">Slime mold</name>
    <dbReference type="NCBI Taxonomy" id="691883"/>
    <lineage>
        <taxon>Eukaryota</taxon>
        <taxon>Rotosphaerida</taxon>
        <taxon>Fonticulaceae</taxon>
        <taxon>Fonticula</taxon>
    </lineage>
</organism>
<dbReference type="GO" id="GO:0008270">
    <property type="term" value="F:zinc ion binding"/>
    <property type="evidence" value="ECO:0007669"/>
    <property type="project" value="UniProtKB-KW"/>
</dbReference>
<dbReference type="Gene3D" id="3.30.40.10">
    <property type="entry name" value="Zinc/RING finger domain, C3HC4 (zinc finger)"/>
    <property type="match status" value="1"/>
</dbReference>
<dbReference type="SUPFAM" id="SSF57850">
    <property type="entry name" value="RING/U-box"/>
    <property type="match status" value="1"/>
</dbReference>
<protein>
    <recommendedName>
        <fullName evidence="4">RING-type domain-containing protein</fullName>
    </recommendedName>
</protein>
<dbReference type="Proteomes" id="UP000030693">
    <property type="component" value="Unassembled WGS sequence"/>
</dbReference>
<proteinExistence type="predicted"/>
<feature type="domain" description="RING-type" evidence="4">
    <location>
        <begin position="525"/>
        <end position="560"/>
    </location>
</feature>
<evidence type="ECO:0000313" key="6">
    <source>
        <dbReference type="Proteomes" id="UP000030693"/>
    </source>
</evidence>
<dbReference type="OMA" id="EVWAPTC"/>
<dbReference type="InterPro" id="IPR042496">
    <property type="entry name" value="CGRF1"/>
</dbReference>
<gene>
    <name evidence="5" type="ORF">H696_06241</name>
</gene>
<evidence type="ECO:0000256" key="1">
    <source>
        <dbReference type="PROSITE-ProRule" id="PRU00175"/>
    </source>
</evidence>
<feature type="region of interest" description="Disordered" evidence="2">
    <location>
        <begin position="446"/>
        <end position="480"/>
    </location>
</feature>
<feature type="region of interest" description="Disordered" evidence="2">
    <location>
        <begin position="146"/>
        <end position="176"/>
    </location>
</feature>
<feature type="transmembrane region" description="Helical" evidence="3">
    <location>
        <begin position="18"/>
        <end position="37"/>
    </location>
</feature>
<dbReference type="eggNOG" id="ENOG502SEH5">
    <property type="taxonomic scope" value="Eukaryota"/>
</dbReference>
<evidence type="ECO:0000256" key="3">
    <source>
        <dbReference type="SAM" id="Phobius"/>
    </source>
</evidence>
<keyword evidence="3" id="KW-0472">Membrane</keyword>
<reference evidence="5" key="1">
    <citation type="submission" date="2013-04" db="EMBL/GenBank/DDBJ databases">
        <title>The Genome Sequence of Fonticula alba ATCC 38817.</title>
        <authorList>
            <consortium name="The Broad Institute Genomics Platform"/>
            <person name="Russ C."/>
            <person name="Cuomo C."/>
            <person name="Burger G."/>
            <person name="Gray M.W."/>
            <person name="Holland P.W.H."/>
            <person name="King N."/>
            <person name="Lang F.B.F."/>
            <person name="Roger A.J."/>
            <person name="Ruiz-Trillo I."/>
            <person name="Brown M."/>
            <person name="Walker B."/>
            <person name="Young S."/>
            <person name="Zeng Q."/>
            <person name="Gargeya S."/>
            <person name="Fitzgerald M."/>
            <person name="Haas B."/>
            <person name="Abouelleil A."/>
            <person name="Allen A.W."/>
            <person name="Alvarado L."/>
            <person name="Arachchi H.M."/>
            <person name="Berlin A.M."/>
            <person name="Chapman S.B."/>
            <person name="Gainer-Dewar J."/>
            <person name="Goldberg J."/>
            <person name="Griggs A."/>
            <person name="Gujja S."/>
            <person name="Hansen M."/>
            <person name="Howarth C."/>
            <person name="Imamovic A."/>
            <person name="Ireland A."/>
            <person name="Larimer J."/>
            <person name="McCowan C."/>
            <person name="Murphy C."/>
            <person name="Pearson M."/>
            <person name="Poon T.W."/>
            <person name="Priest M."/>
            <person name="Roberts A."/>
            <person name="Saif S."/>
            <person name="Shea T."/>
            <person name="Sisk P."/>
            <person name="Sykes S."/>
            <person name="Wortman J."/>
            <person name="Nusbaum C."/>
            <person name="Birren B."/>
        </authorList>
    </citation>
    <scope>NUCLEOTIDE SEQUENCE [LARGE SCALE GENOMIC DNA]</scope>
    <source>
        <strain evidence="5">ATCC 38817</strain>
    </source>
</reference>
<dbReference type="InterPro" id="IPR013083">
    <property type="entry name" value="Znf_RING/FYVE/PHD"/>
</dbReference>